<dbReference type="InterPro" id="IPR007197">
    <property type="entry name" value="rSAM"/>
</dbReference>
<dbReference type="InterPro" id="IPR006638">
    <property type="entry name" value="Elp3/MiaA/NifB-like_rSAM"/>
</dbReference>
<keyword evidence="3" id="KW-0808">Transferase</keyword>
<proteinExistence type="predicted"/>
<keyword evidence="2" id="KW-0489">Methyltransferase</keyword>
<accession>A0ABS4KMK6</accession>
<evidence type="ECO:0000313" key="11">
    <source>
        <dbReference type="Proteomes" id="UP001314903"/>
    </source>
</evidence>
<protein>
    <submittedName>
        <fullName evidence="10">Radical SAM superfamily enzyme YgiQ (UPF0313 family)</fullName>
    </submittedName>
</protein>
<evidence type="ECO:0000256" key="6">
    <source>
        <dbReference type="ARBA" id="ARBA00023004"/>
    </source>
</evidence>
<keyword evidence="7" id="KW-0411">Iron-sulfur</keyword>
<keyword evidence="11" id="KW-1185">Reference proteome</keyword>
<evidence type="ECO:0000256" key="2">
    <source>
        <dbReference type="ARBA" id="ARBA00022603"/>
    </source>
</evidence>
<dbReference type="SFLD" id="SFLDG01123">
    <property type="entry name" value="methyltransferase_(Class_B)"/>
    <property type="match status" value="1"/>
</dbReference>
<evidence type="ECO:0000256" key="5">
    <source>
        <dbReference type="ARBA" id="ARBA00022723"/>
    </source>
</evidence>
<keyword evidence="5" id="KW-0479">Metal-binding</keyword>
<sequence length="464" mass="54363">MKILLVRPMPPKETIGLKHIMICEPLELEYLVANIDKACDVQILDMIIEKKSLKHFIEKYNPDIVGLTGYITHVKVIKDYAKEIKEINKDIKVIAGGVHAEVVPSDFVSKHIDYIIESDPVATFNRIIDVAKEEINQRRNNNIDNSYINDIHIQGTYKEGFKNPKVNTWPKNHPDRAMTKRYRNKYYYMFHNPCALMKTSYGCPYNCSFCFCKEITDGRYYARPIDDVIDELKTIPENEIYIVDDDFLFSRERLTEFCDKLEQNKIKKRFLVYGRSDFVSENEDIIKRLAENGLRAVIVGLESFKREELDIYNKKTSIEANEKAVNILQKYDIEVYATLIMHMDYDKEDFKNLGKWIKGLGLMFVNLQPLTPLPGTDIYEEYERSLIIKREDYEKWDLAHLALMPSKMSIRSYYIEIIKLYYSITMRPKNVWKMIKTYGISQVLKLSLGSSAVTFQYIKKAIKG</sequence>
<reference evidence="10 11" key="1">
    <citation type="submission" date="2021-03" db="EMBL/GenBank/DDBJ databases">
        <title>Genomic Encyclopedia of Type Strains, Phase IV (KMG-IV): sequencing the most valuable type-strain genomes for metagenomic binning, comparative biology and taxonomic classification.</title>
        <authorList>
            <person name="Goeker M."/>
        </authorList>
    </citation>
    <scope>NUCLEOTIDE SEQUENCE [LARGE SCALE GENOMIC DNA]</scope>
    <source>
        <strain evidence="10 11">DSM 27512</strain>
    </source>
</reference>
<dbReference type="InterPro" id="IPR023404">
    <property type="entry name" value="rSAM_horseshoe"/>
</dbReference>
<feature type="domain" description="B12-binding" evidence="8">
    <location>
        <begin position="1"/>
        <end position="138"/>
    </location>
</feature>
<dbReference type="SFLD" id="SFLDS00029">
    <property type="entry name" value="Radical_SAM"/>
    <property type="match status" value="1"/>
</dbReference>
<comment type="cofactor">
    <cofactor evidence="1">
        <name>[4Fe-4S] cluster</name>
        <dbReference type="ChEBI" id="CHEBI:49883"/>
    </cofactor>
</comment>
<dbReference type="PROSITE" id="PS51332">
    <property type="entry name" value="B12_BINDING"/>
    <property type="match status" value="1"/>
</dbReference>
<dbReference type="SUPFAM" id="SSF52242">
    <property type="entry name" value="Cobalamin (vitamin B12)-binding domain"/>
    <property type="match status" value="1"/>
</dbReference>
<dbReference type="Pfam" id="PF04055">
    <property type="entry name" value="Radical_SAM"/>
    <property type="match status" value="1"/>
</dbReference>
<dbReference type="Pfam" id="PF02310">
    <property type="entry name" value="B12-binding"/>
    <property type="match status" value="1"/>
</dbReference>
<dbReference type="InterPro" id="IPR034466">
    <property type="entry name" value="Methyltransferase_Class_B"/>
</dbReference>
<dbReference type="SMART" id="SM00729">
    <property type="entry name" value="Elp3"/>
    <property type="match status" value="1"/>
</dbReference>
<dbReference type="InterPro" id="IPR058240">
    <property type="entry name" value="rSAM_sf"/>
</dbReference>
<dbReference type="InterPro" id="IPR036724">
    <property type="entry name" value="Cobalamin-bd_sf"/>
</dbReference>
<dbReference type="Gene3D" id="3.80.30.20">
    <property type="entry name" value="tm_1862 like domain"/>
    <property type="match status" value="1"/>
</dbReference>
<name>A0ABS4KMK6_9FIRM</name>
<dbReference type="InterPro" id="IPR006158">
    <property type="entry name" value="Cobalamin-bd"/>
</dbReference>
<gene>
    <name evidence="10" type="ORF">J2Z35_002264</name>
</gene>
<dbReference type="EMBL" id="JAGGLI010000029">
    <property type="protein sequence ID" value="MBP2028461.1"/>
    <property type="molecule type" value="Genomic_DNA"/>
</dbReference>
<dbReference type="Proteomes" id="UP001314903">
    <property type="component" value="Unassembled WGS sequence"/>
</dbReference>
<evidence type="ECO:0000256" key="7">
    <source>
        <dbReference type="ARBA" id="ARBA00023014"/>
    </source>
</evidence>
<dbReference type="SFLD" id="SFLDG01082">
    <property type="entry name" value="B12-binding_domain_containing"/>
    <property type="match status" value="1"/>
</dbReference>
<dbReference type="PANTHER" id="PTHR43409:SF7">
    <property type="entry name" value="BLL1977 PROTEIN"/>
    <property type="match status" value="1"/>
</dbReference>
<evidence type="ECO:0000259" key="9">
    <source>
        <dbReference type="PROSITE" id="PS51918"/>
    </source>
</evidence>
<evidence type="ECO:0000256" key="4">
    <source>
        <dbReference type="ARBA" id="ARBA00022691"/>
    </source>
</evidence>
<comment type="caution">
    <text evidence="10">The sequence shown here is derived from an EMBL/GenBank/DDBJ whole genome shotgun (WGS) entry which is preliminary data.</text>
</comment>
<keyword evidence="4" id="KW-0949">S-adenosyl-L-methionine</keyword>
<dbReference type="SUPFAM" id="SSF102114">
    <property type="entry name" value="Radical SAM enzymes"/>
    <property type="match status" value="1"/>
</dbReference>
<organism evidence="10 11">
    <name type="scientific">Acetoanaerobium pronyense</name>
    <dbReference type="NCBI Taxonomy" id="1482736"/>
    <lineage>
        <taxon>Bacteria</taxon>
        <taxon>Bacillati</taxon>
        <taxon>Bacillota</taxon>
        <taxon>Clostridia</taxon>
        <taxon>Peptostreptococcales</taxon>
        <taxon>Filifactoraceae</taxon>
        <taxon>Acetoanaerobium</taxon>
    </lineage>
</organism>
<dbReference type="Gene3D" id="3.40.50.280">
    <property type="entry name" value="Cobalamin-binding domain"/>
    <property type="match status" value="1"/>
</dbReference>
<feature type="domain" description="Radical SAM core" evidence="9">
    <location>
        <begin position="189"/>
        <end position="406"/>
    </location>
</feature>
<evidence type="ECO:0000256" key="1">
    <source>
        <dbReference type="ARBA" id="ARBA00001966"/>
    </source>
</evidence>
<evidence type="ECO:0000313" key="10">
    <source>
        <dbReference type="EMBL" id="MBP2028461.1"/>
    </source>
</evidence>
<evidence type="ECO:0000259" key="8">
    <source>
        <dbReference type="PROSITE" id="PS51332"/>
    </source>
</evidence>
<dbReference type="CDD" id="cd01335">
    <property type="entry name" value="Radical_SAM"/>
    <property type="match status" value="1"/>
</dbReference>
<keyword evidence="6" id="KW-0408">Iron</keyword>
<evidence type="ECO:0000256" key="3">
    <source>
        <dbReference type="ARBA" id="ARBA00022679"/>
    </source>
</evidence>
<dbReference type="PROSITE" id="PS51918">
    <property type="entry name" value="RADICAL_SAM"/>
    <property type="match status" value="1"/>
</dbReference>
<dbReference type="PANTHER" id="PTHR43409">
    <property type="entry name" value="ANAEROBIC MAGNESIUM-PROTOPORPHYRIN IX MONOMETHYL ESTER CYCLASE-RELATED"/>
    <property type="match status" value="1"/>
</dbReference>
<dbReference type="InterPro" id="IPR051198">
    <property type="entry name" value="BchE-like"/>
</dbReference>